<accession>A0A371BI63</accession>
<protein>
    <recommendedName>
        <fullName evidence="2">Peptidase M1 membrane alanine aminopeptidase domain-containing protein</fullName>
    </recommendedName>
</protein>
<dbReference type="AlphaFoldDB" id="A0A371BI63"/>
<evidence type="ECO:0000256" key="1">
    <source>
        <dbReference type="SAM" id="Phobius"/>
    </source>
</evidence>
<organism evidence="3 4">
    <name type="scientific">Sphingorhabdus pulchriflava</name>
    <dbReference type="NCBI Taxonomy" id="2292257"/>
    <lineage>
        <taxon>Bacteria</taxon>
        <taxon>Pseudomonadati</taxon>
        <taxon>Pseudomonadota</taxon>
        <taxon>Alphaproteobacteria</taxon>
        <taxon>Sphingomonadales</taxon>
        <taxon>Sphingomonadaceae</taxon>
        <taxon>Sphingorhabdus</taxon>
    </lineage>
</organism>
<dbReference type="OrthoDB" id="100605at2"/>
<keyword evidence="1" id="KW-0472">Membrane</keyword>
<feature type="transmembrane region" description="Helical" evidence="1">
    <location>
        <begin position="299"/>
        <end position="319"/>
    </location>
</feature>
<name>A0A371BI63_9SPHN</name>
<keyword evidence="4" id="KW-1185">Reference proteome</keyword>
<reference evidence="4" key="1">
    <citation type="submission" date="2018-08" db="EMBL/GenBank/DDBJ databases">
        <authorList>
            <person name="Kim S.-J."/>
            <person name="Jung G.-Y."/>
        </authorList>
    </citation>
    <scope>NUCLEOTIDE SEQUENCE [LARGE SCALE GENOMIC DNA]</scope>
    <source>
        <strain evidence="4">GY_G</strain>
    </source>
</reference>
<comment type="caution">
    <text evidence="3">The sequence shown here is derived from an EMBL/GenBank/DDBJ whole genome shotgun (WGS) entry which is preliminary data.</text>
</comment>
<sequence length="1064" mass="117502">MLSRFHIGNEWRLFARHPLFWIVLAGTAAFSLLVARGSPAQPGSSAIEALLRLNLFIPTFMMPFAAGALGPIFYLREVEHDMADMVGTYPITLKDWLLMRGGNFVLLLCFISLVAQAMFLAVLGPLHVDALTEMATQTLAWLVVLHIPACLFWASVLAWLACRKASSGFLYLAAGLGWIAYLGIATLTGTPLIAGSETVWPVLKHAMLVLDPYAATALVNPMPETGVLQSRWFNVGVGRFLWMGFAIFTLSRITQMPTLVERRLIGMSSAPNRPLALNSNSAKLGHVRLHLRYFTRDQIFWPIVLGWLALFLPEAYGGMDYAEPLSTVAPDSRDALNRVVWDVLPLAGAMAMLYAADRICRLYPATGMHELYAATPHPSLRLIATQVASLSILAAFFTFLTGFAVLAAQFLLRSPIQPTEYLVQLGLALGRMMLFGAAFAAVHGLVRPRLIANLICLALLALGLSNLAPAMGLHHPLWKLFNTPLEAPDHLWGYAGGLGGHVAYMSVWLLAVFALLIIAILSANRTLASAQVRLNSILLSPAIIVAALGFFFAAWQGAKIDSRLRAEGALIPPDERARARADYERIYAGWVRVAQPEVEAIRTKIDFYPAEHRAGLRASMILVNRTDQPIAKILVGKGAIAGPGNVAINRASKQHRDIKLGQTIFELVSPVRPGERIELGFELDISRSTLQPSTFPLILREDFSSLPVLAVLPVIGFKRELTLRDPVTRKEQGLPALQRALPSQIAAPLSGSLSGETAMIDTIISTDQGNYAIAQGALLRRWIERGRDVFHYRTREPIHNTPSAFSVPWQPQIFASGPYKLHFYAPDQLRADDPNVLAARDTLAALEKHIAPYPGDRLHFLASPDAGPSGFAYPQIIQISHRLGFRAKLQPDAGFDQRYRRAVHETAHQWFGHLLGYGLIDERAFLIESLAKYAELVMIEQRYGNRAMRALVEFERDRYRHARLDPEQSTAFLIDAEESEDMYSRATLAFACLRTQMGDAAIFGALKRLADDSSLNQRAATSMNFLDALKRASSPQRAKFVDQLFLSSEPIQLVEKRLGCVVAR</sequence>
<dbReference type="RefSeq" id="WP_115548805.1">
    <property type="nucleotide sequence ID" value="NZ_QRGP01000001.1"/>
</dbReference>
<feature type="transmembrane region" description="Helical" evidence="1">
    <location>
        <begin position="232"/>
        <end position="253"/>
    </location>
</feature>
<keyword evidence="1" id="KW-0812">Transmembrane</keyword>
<dbReference type="GO" id="GO:0008237">
    <property type="term" value="F:metallopeptidase activity"/>
    <property type="evidence" value="ECO:0007669"/>
    <property type="project" value="InterPro"/>
</dbReference>
<feature type="transmembrane region" description="Helical" evidence="1">
    <location>
        <begin position="139"/>
        <end position="162"/>
    </location>
</feature>
<feature type="domain" description="Peptidase M1 membrane alanine aminopeptidase" evidence="2">
    <location>
        <begin position="902"/>
        <end position="1040"/>
    </location>
</feature>
<feature type="transmembrane region" description="Helical" evidence="1">
    <location>
        <begin position="104"/>
        <end position="127"/>
    </location>
</feature>
<proteinExistence type="predicted"/>
<dbReference type="Pfam" id="PF01433">
    <property type="entry name" value="Peptidase_M1"/>
    <property type="match status" value="1"/>
</dbReference>
<evidence type="ECO:0000313" key="4">
    <source>
        <dbReference type="Proteomes" id="UP000263833"/>
    </source>
</evidence>
<dbReference type="EMBL" id="QRGP01000001">
    <property type="protein sequence ID" value="RDV07260.1"/>
    <property type="molecule type" value="Genomic_DNA"/>
</dbReference>
<dbReference type="GO" id="GO:0008270">
    <property type="term" value="F:zinc ion binding"/>
    <property type="evidence" value="ECO:0007669"/>
    <property type="project" value="InterPro"/>
</dbReference>
<feature type="transmembrane region" description="Helical" evidence="1">
    <location>
        <begin position="339"/>
        <end position="356"/>
    </location>
</feature>
<dbReference type="InterPro" id="IPR014782">
    <property type="entry name" value="Peptidase_M1_dom"/>
</dbReference>
<dbReference type="InterPro" id="IPR027268">
    <property type="entry name" value="Peptidase_M4/M1_CTD_sf"/>
</dbReference>
<dbReference type="Gene3D" id="1.10.390.10">
    <property type="entry name" value="Neutral Protease Domain 2"/>
    <property type="match status" value="1"/>
</dbReference>
<gene>
    <name evidence="3" type="ORF">DXH95_07810</name>
</gene>
<dbReference type="SUPFAM" id="SSF55486">
    <property type="entry name" value="Metalloproteases ('zincins'), catalytic domain"/>
    <property type="match status" value="1"/>
</dbReference>
<feature type="transmembrane region" description="Helical" evidence="1">
    <location>
        <begin position="387"/>
        <end position="409"/>
    </location>
</feature>
<evidence type="ECO:0000259" key="2">
    <source>
        <dbReference type="Pfam" id="PF01433"/>
    </source>
</evidence>
<feature type="transmembrane region" description="Helical" evidence="1">
    <location>
        <begin position="534"/>
        <end position="555"/>
    </location>
</feature>
<feature type="transmembrane region" description="Helical" evidence="1">
    <location>
        <begin position="491"/>
        <end position="522"/>
    </location>
</feature>
<feature type="transmembrane region" description="Helical" evidence="1">
    <location>
        <begin position="169"/>
        <end position="194"/>
    </location>
</feature>
<keyword evidence="1" id="KW-1133">Transmembrane helix</keyword>
<feature type="transmembrane region" description="Helical" evidence="1">
    <location>
        <begin position="450"/>
        <end position="471"/>
    </location>
</feature>
<dbReference type="Proteomes" id="UP000263833">
    <property type="component" value="Unassembled WGS sequence"/>
</dbReference>
<feature type="transmembrane region" description="Helical" evidence="1">
    <location>
        <begin position="421"/>
        <end position="443"/>
    </location>
</feature>
<evidence type="ECO:0000313" key="3">
    <source>
        <dbReference type="EMBL" id="RDV07260.1"/>
    </source>
</evidence>
<feature type="transmembrane region" description="Helical" evidence="1">
    <location>
        <begin position="56"/>
        <end position="75"/>
    </location>
</feature>